<dbReference type="InterPro" id="IPR009057">
    <property type="entry name" value="Homeodomain-like_sf"/>
</dbReference>
<evidence type="ECO:0000313" key="6">
    <source>
        <dbReference type="EMBL" id="SFC42790.1"/>
    </source>
</evidence>
<dbReference type="Proteomes" id="UP000198832">
    <property type="component" value="Unassembled WGS sequence"/>
</dbReference>
<dbReference type="STRING" id="574651.SAMN04487968_106163"/>
<dbReference type="InterPro" id="IPR001647">
    <property type="entry name" value="HTH_TetR"/>
</dbReference>
<evidence type="ECO:0000256" key="2">
    <source>
        <dbReference type="ARBA" id="ARBA00023125"/>
    </source>
</evidence>
<evidence type="ECO:0000259" key="5">
    <source>
        <dbReference type="PROSITE" id="PS50977"/>
    </source>
</evidence>
<reference evidence="6 7" key="1">
    <citation type="submission" date="2016-10" db="EMBL/GenBank/DDBJ databases">
        <authorList>
            <person name="de Groot N.N."/>
        </authorList>
    </citation>
    <scope>NUCLEOTIDE SEQUENCE [LARGE SCALE GENOMIC DNA]</scope>
    <source>
        <strain evidence="6 7">CGMCC 1.7056</strain>
    </source>
</reference>
<dbReference type="PROSITE" id="PS50977">
    <property type="entry name" value="HTH_TETR_2"/>
    <property type="match status" value="1"/>
</dbReference>
<dbReference type="SUPFAM" id="SSF48498">
    <property type="entry name" value="Tetracyclin repressor-like, C-terminal domain"/>
    <property type="match status" value="1"/>
</dbReference>
<dbReference type="SUPFAM" id="SSF46689">
    <property type="entry name" value="Homeodomain-like"/>
    <property type="match status" value="1"/>
</dbReference>
<dbReference type="InterPro" id="IPR050109">
    <property type="entry name" value="HTH-type_TetR-like_transc_reg"/>
</dbReference>
<dbReference type="PANTHER" id="PTHR30055">
    <property type="entry name" value="HTH-TYPE TRANSCRIPTIONAL REGULATOR RUTR"/>
    <property type="match status" value="1"/>
</dbReference>
<keyword evidence="3" id="KW-0804">Transcription</keyword>
<dbReference type="AlphaFoldDB" id="A0A1I1JBH8"/>
<dbReference type="InterPro" id="IPR004111">
    <property type="entry name" value="Repressor_TetR_C"/>
</dbReference>
<dbReference type="PANTHER" id="PTHR30055:SF151">
    <property type="entry name" value="TRANSCRIPTIONAL REGULATORY PROTEIN"/>
    <property type="match status" value="1"/>
</dbReference>
<dbReference type="Pfam" id="PF00440">
    <property type="entry name" value="TetR_N"/>
    <property type="match status" value="1"/>
</dbReference>
<evidence type="ECO:0000256" key="4">
    <source>
        <dbReference type="PROSITE-ProRule" id="PRU00335"/>
    </source>
</evidence>
<evidence type="ECO:0000256" key="1">
    <source>
        <dbReference type="ARBA" id="ARBA00023015"/>
    </source>
</evidence>
<dbReference type="GO" id="GO:0003700">
    <property type="term" value="F:DNA-binding transcription factor activity"/>
    <property type="evidence" value="ECO:0007669"/>
    <property type="project" value="TreeGrafter"/>
</dbReference>
<dbReference type="Pfam" id="PF02909">
    <property type="entry name" value="TetR_C_1"/>
    <property type="match status" value="1"/>
</dbReference>
<keyword evidence="2 4" id="KW-0238">DNA-binding</keyword>
<evidence type="ECO:0000313" key="7">
    <source>
        <dbReference type="Proteomes" id="UP000198832"/>
    </source>
</evidence>
<name>A0A1I1JBH8_9ACTN</name>
<evidence type="ECO:0000256" key="3">
    <source>
        <dbReference type="ARBA" id="ARBA00023163"/>
    </source>
</evidence>
<proteinExistence type="predicted"/>
<feature type="DNA-binding region" description="H-T-H motif" evidence="4">
    <location>
        <begin position="49"/>
        <end position="68"/>
    </location>
</feature>
<organism evidence="6 7">
    <name type="scientific">Nocardioides terrae</name>
    <dbReference type="NCBI Taxonomy" id="574651"/>
    <lineage>
        <taxon>Bacteria</taxon>
        <taxon>Bacillati</taxon>
        <taxon>Actinomycetota</taxon>
        <taxon>Actinomycetes</taxon>
        <taxon>Propionibacteriales</taxon>
        <taxon>Nocardioidaceae</taxon>
        <taxon>Nocardioides</taxon>
    </lineage>
</organism>
<dbReference type="InterPro" id="IPR036271">
    <property type="entry name" value="Tet_transcr_reg_TetR-rel_C_sf"/>
</dbReference>
<gene>
    <name evidence="6" type="ORF">SAMN04487968_106163</name>
</gene>
<dbReference type="Gene3D" id="1.10.357.10">
    <property type="entry name" value="Tetracycline Repressor, domain 2"/>
    <property type="match status" value="1"/>
</dbReference>
<dbReference type="EMBL" id="FOLB01000006">
    <property type="protein sequence ID" value="SFC42790.1"/>
    <property type="molecule type" value="Genomic_DNA"/>
</dbReference>
<dbReference type="GO" id="GO:0000976">
    <property type="term" value="F:transcription cis-regulatory region binding"/>
    <property type="evidence" value="ECO:0007669"/>
    <property type="project" value="TreeGrafter"/>
</dbReference>
<keyword evidence="7" id="KW-1185">Reference proteome</keyword>
<accession>A0A1I1JBH8</accession>
<keyword evidence="1" id="KW-0805">Transcription regulation</keyword>
<dbReference type="OrthoDB" id="329481at2"/>
<protein>
    <submittedName>
        <fullName evidence="6">Transcriptional regulator, TetR family</fullName>
    </submittedName>
</protein>
<sequence>MAAEKFFQVGPVRVRVSTTADAPRERLSRERIVDVALAQMKERGYDAVSMRSIAKELDTGPASLYAHVAHKDELDQLVIDRIATLVEVPEPDPERWAEQVKDVMRANLAAYRAHPGSAQAALAMIPTAEGGLRAAEGFMQLLLAGGIPPQAAAWFCDLAALYVSAIAAEESIWAQRGKAAAAGGRPVSEEDVVAQVRQVFAALPPETYPALTRHATEMTTGDGDDRFEFGLDVLLAGLVAVSRRA</sequence>
<dbReference type="RefSeq" id="WP_091123172.1">
    <property type="nucleotide sequence ID" value="NZ_FOLB01000006.1"/>
</dbReference>
<feature type="domain" description="HTH tetR-type" evidence="5">
    <location>
        <begin position="26"/>
        <end position="86"/>
    </location>
</feature>
<dbReference type="GO" id="GO:0045892">
    <property type="term" value="P:negative regulation of DNA-templated transcription"/>
    <property type="evidence" value="ECO:0007669"/>
    <property type="project" value="InterPro"/>
</dbReference>